<evidence type="ECO:0000313" key="1">
    <source>
        <dbReference type="EMBL" id="MDR6785153.1"/>
    </source>
</evidence>
<evidence type="ECO:0000313" key="2">
    <source>
        <dbReference type="Proteomes" id="UP001246858"/>
    </source>
</evidence>
<reference evidence="1" key="1">
    <citation type="submission" date="2023-07" db="EMBL/GenBank/DDBJ databases">
        <title>Sorghum-associated microbial communities from plants grown in Nebraska, USA.</title>
        <authorList>
            <person name="Schachtman D."/>
        </authorList>
    </citation>
    <scope>NUCLEOTIDE SEQUENCE</scope>
    <source>
        <strain evidence="1">2697</strain>
    </source>
</reference>
<keyword evidence="2" id="KW-1185">Reference proteome</keyword>
<name>A0ACC6L1A3_9SPHI</name>
<sequence length="186" mass="21523">MDTYKAFTDEQLVDLLKQGDLPAFNEIYCRYSGAMYRFAFSILKHEEECDDVLQNVFTWLWEHRQGLRITALKAYLFAAIKFNLAGTIRLSNRRSEILAAAPLLQEASDEDSLELKELIGLIRSFAAQLPDRARQIFELSRNQYLTNKEIAERLGISEKTVENQMNISLKKLKAHLGRMSFWSVLI</sequence>
<dbReference type="EMBL" id="JAVDTF010000003">
    <property type="protein sequence ID" value="MDR6785153.1"/>
    <property type="molecule type" value="Genomic_DNA"/>
</dbReference>
<protein>
    <submittedName>
        <fullName evidence="1">RNA polymerase sigma-70 factor (ECF subfamily)</fullName>
    </submittedName>
</protein>
<accession>A0ACC6L1A3</accession>
<proteinExistence type="predicted"/>
<comment type="caution">
    <text evidence="1">The sequence shown here is derived from an EMBL/GenBank/DDBJ whole genome shotgun (WGS) entry which is preliminary data.</text>
</comment>
<gene>
    <name evidence="1" type="ORF">J2X78_003727</name>
</gene>
<dbReference type="Proteomes" id="UP001246858">
    <property type="component" value="Unassembled WGS sequence"/>
</dbReference>
<organism evidence="1 2">
    <name type="scientific">Pedobacter africanus</name>
    <dbReference type="NCBI Taxonomy" id="151894"/>
    <lineage>
        <taxon>Bacteria</taxon>
        <taxon>Pseudomonadati</taxon>
        <taxon>Bacteroidota</taxon>
        <taxon>Sphingobacteriia</taxon>
        <taxon>Sphingobacteriales</taxon>
        <taxon>Sphingobacteriaceae</taxon>
        <taxon>Pedobacter</taxon>
    </lineage>
</organism>